<dbReference type="InterPro" id="IPR020568">
    <property type="entry name" value="Ribosomal_Su5_D2-typ_SF"/>
</dbReference>
<keyword evidence="6" id="KW-0067">ATP-binding</keyword>
<dbReference type="AlphaFoldDB" id="A0A372KN35"/>
<keyword evidence="17" id="KW-1185">Reference proteome</keyword>
<dbReference type="EMBL" id="CP031733">
    <property type="protein sequence ID" value="AXQ78814.1"/>
    <property type="molecule type" value="Genomic_DNA"/>
</dbReference>
<evidence type="ECO:0000256" key="8">
    <source>
        <dbReference type="ARBA" id="ARBA00023098"/>
    </source>
</evidence>
<keyword evidence="7" id="KW-0460">Magnesium</keyword>
<dbReference type="Proteomes" id="UP000264056">
    <property type="component" value="Unassembled WGS sequence"/>
</dbReference>
<reference evidence="15" key="3">
    <citation type="submission" date="2018-08" db="EMBL/GenBank/DDBJ databases">
        <title>Streptococcus chenjunshii sp. nov., isolated from stools sample of the Tibetan antelope in the Qinghai-Tibet plateau, China.</title>
        <authorList>
            <person name="Tian Z."/>
        </authorList>
    </citation>
    <scope>NUCLEOTIDE SEQUENCE [LARGE SCALE GENOMIC DNA]</scope>
    <source>
        <strain evidence="15">Z15</strain>
    </source>
</reference>
<evidence type="ECO:0000256" key="6">
    <source>
        <dbReference type="ARBA" id="ARBA00022840"/>
    </source>
</evidence>
<evidence type="ECO:0000313" key="14">
    <source>
        <dbReference type="EMBL" id="RFU53695.1"/>
    </source>
</evidence>
<keyword evidence="4" id="KW-0547">Nucleotide-binding</keyword>
<sequence length="293" mass="31651">MTKKIGLGRAHSKIILMGEHAVVYGYPAIALPLKNIEVECRIKPAKKKLTFDFYDPLSTAIYAALEYLGKAGEAVITYDIISQVPQKRGMGSSAAVSIAAVRAVFDYYGRPLDNDKLEILVNQAEIIAHSNPSGLDAKTCLSDRAIKFIRNIGFTELELQLDAFLVIADTGIHGRTREAVAKVAQFEEANLPHLARLSELTAAAEKHISAKDLRALGQDMTEAHDCLKKIAVSIDLADCLVQEALKAGAFGAKLSGGGLGGCIIALTENAEQAQQISQKLEEKGALHTWIEKL</sequence>
<dbReference type="Gene3D" id="3.30.70.890">
    <property type="entry name" value="GHMP kinase, C-terminal domain"/>
    <property type="match status" value="1"/>
</dbReference>
<accession>A0A346NCR9</accession>
<evidence type="ECO:0000259" key="10">
    <source>
        <dbReference type="Pfam" id="PF00288"/>
    </source>
</evidence>
<dbReference type="SUPFAM" id="SSF55060">
    <property type="entry name" value="GHMP Kinase, C-terminal domain"/>
    <property type="match status" value="1"/>
</dbReference>
<dbReference type="GO" id="GO:0005524">
    <property type="term" value="F:ATP binding"/>
    <property type="evidence" value="ECO:0007669"/>
    <property type="project" value="UniProtKB-KW"/>
</dbReference>
<keyword evidence="2" id="KW-0444">Lipid biosynthesis</keyword>
<dbReference type="GO" id="GO:0004496">
    <property type="term" value="F:mevalonate kinase activity"/>
    <property type="evidence" value="ECO:0007669"/>
    <property type="project" value="UniProtKB-EC"/>
</dbReference>
<evidence type="ECO:0000313" key="16">
    <source>
        <dbReference type="Proteomes" id="UP000262901"/>
    </source>
</evidence>
<organism evidence="14 16">
    <name type="scientific">Streptococcus chenjunshii</name>
    <dbReference type="NCBI Taxonomy" id="2173853"/>
    <lineage>
        <taxon>Bacteria</taxon>
        <taxon>Bacillati</taxon>
        <taxon>Bacillota</taxon>
        <taxon>Bacilli</taxon>
        <taxon>Lactobacillales</taxon>
        <taxon>Streptococcaceae</taxon>
        <taxon>Streptococcus</taxon>
    </lineage>
</organism>
<dbReference type="InterPro" id="IPR014721">
    <property type="entry name" value="Ribsml_uS5_D2-typ_fold_subgr"/>
</dbReference>
<dbReference type="Proteomes" id="UP000246115">
    <property type="component" value="Chromosome"/>
</dbReference>
<reference evidence="14 16" key="2">
    <citation type="submission" date="2018-08" db="EMBL/GenBank/DDBJ databases">
        <title>Draft genome of Streptococcus sp. nov. Z1.</title>
        <authorList>
            <person name="Tian Z."/>
        </authorList>
    </citation>
    <scope>NUCLEOTIDE SEQUENCE [LARGE SCALE GENOMIC DNA]</scope>
    <source>
        <strain evidence="14">Z1</strain>
        <strain evidence="16">Z1(2018)</strain>
    </source>
</reference>
<dbReference type="Pfam" id="PF08544">
    <property type="entry name" value="GHMP_kinases_C"/>
    <property type="match status" value="1"/>
</dbReference>
<proteinExistence type="predicted"/>
<dbReference type="SUPFAM" id="SSF54211">
    <property type="entry name" value="Ribosomal protein S5 domain 2-like"/>
    <property type="match status" value="1"/>
</dbReference>
<evidence type="ECO:0000313" key="13">
    <source>
        <dbReference type="EMBL" id="RFU51575.1"/>
    </source>
</evidence>
<evidence type="ECO:0000313" key="12">
    <source>
        <dbReference type="EMBL" id="AXQ78814.1"/>
    </source>
</evidence>
<evidence type="ECO:0000256" key="7">
    <source>
        <dbReference type="ARBA" id="ARBA00022842"/>
    </source>
</evidence>
<accession>A0A372KN35</accession>
<evidence type="ECO:0000256" key="3">
    <source>
        <dbReference type="ARBA" id="ARBA00022679"/>
    </source>
</evidence>
<dbReference type="InterPro" id="IPR036554">
    <property type="entry name" value="GHMP_kinase_C_sf"/>
</dbReference>
<protein>
    <submittedName>
        <fullName evidence="14">Mevalonate kinase</fullName>
        <ecNumber evidence="14">2.7.1.36</ecNumber>
    </submittedName>
</protein>
<dbReference type="RefSeq" id="WP_116877650.1">
    <property type="nucleotide sequence ID" value="NZ_CP031733.1"/>
</dbReference>
<dbReference type="InterPro" id="IPR013750">
    <property type="entry name" value="GHMP_kinase_C_dom"/>
</dbReference>
<keyword evidence="8" id="KW-0443">Lipid metabolism</keyword>
<dbReference type="NCBIfam" id="TIGR00549">
    <property type="entry name" value="mevalon_kin"/>
    <property type="match status" value="1"/>
</dbReference>
<name>A0A372KN35_9STRE</name>
<dbReference type="EC" id="2.7.1.36" evidence="14"/>
<keyword evidence="1" id="KW-0963">Cytoplasm</keyword>
<dbReference type="EMBL" id="QVQY01000004">
    <property type="protein sequence ID" value="RFU51575.1"/>
    <property type="molecule type" value="Genomic_DNA"/>
</dbReference>
<keyword evidence="5 14" id="KW-0418">Kinase</keyword>
<dbReference type="PRINTS" id="PR00959">
    <property type="entry name" value="MEVGALKINASE"/>
</dbReference>
<dbReference type="PANTHER" id="PTHR43290">
    <property type="entry name" value="MEVALONATE KINASE"/>
    <property type="match status" value="1"/>
</dbReference>
<dbReference type="UniPathway" id="UPA00057">
    <property type="reaction ID" value="UER00098"/>
</dbReference>
<keyword evidence="3 14" id="KW-0808">Transferase</keyword>
<evidence type="ECO:0000313" key="15">
    <source>
        <dbReference type="Proteomes" id="UP000246115"/>
    </source>
</evidence>
<dbReference type="Proteomes" id="UP000262901">
    <property type="component" value="Unassembled WGS sequence"/>
</dbReference>
<comment type="pathway">
    <text evidence="9">Isoprenoid biosynthesis; isopentenyl diphosphate biosynthesis via mevalonate pathway; isopentenyl diphosphate from (R)-mevalonate: step 1/3.</text>
</comment>
<reference evidence="13 17" key="1">
    <citation type="submission" date="2018-08" db="EMBL/GenBank/DDBJ databases">
        <title>Draft genome of Streptococcus sp .nov. Z2.</title>
        <authorList>
            <person name="Tian Z."/>
        </authorList>
    </citation>
    <scope>NUCLEOTIDE SEQUENCE [LARGE SCALE GENOMIC DNA]</scope>
    <source>
        <strain evidence="13 17">Z2</strain>
    </source>
</reference>
<evidence type="ECO:0000259" key="11">
    <source>
        <dbReference type="Pfam" id="PF08544"/>
    </source>
</evidence>
<reference evidence="12" key="4">
    <citation type="journal article" date="2019" name="Int. J. Syst. Evol. Microbiol.">
        <title>Streptococcus chenjunshii sp. nov. isolated from feces of Tibetan antelopes.</title>
        <authorList>
            <person name="Tian Z."/>
            <person name="Lu S."/>
            <person name="Jin D."/>
            <person name="Yang J."/>
            <person name="Pu J."/>
            <person name="Lai X.H."/>
            <person name="Bai X.N."/>
            <person name="Wu X.M."/>
            <person name="Li J."/>
            <person name="Wang S."/>
            <person name="Xu J."/>
        </authorList>
    </citation>
    <scope>NUCLEOTIDE SEQUENCE</scope>
    <source>
        <strain evidence="12">Z15</strain>
    </source>
</reference>
<dbReference type="PANTHER" id="PTHR43290:SF2">
    <property type="entry name" value="MEVALONATE KINASE"/>
    <property type="match status" value="1"/>
</dbReference>
<evidence type="ECO:0000256" key="2">
    <source>
        <dbReference type="ARBA" id="ARBA00022516"/>
    </source>
</evidence>
<dbReference type="InterPro" id="IPR006204">
    <property type="entry name" value="GHMP_kinase_N_dom"/>
</dbReference>
<feature type="domain" description="GHMP kinase C-terminal" evidence="11">
    <location>
        <begin position="209"/>
        <end position="284"/>
    </location>
</feature>
<dbReference type="GO" id="GO:0019287">
    <property type="term" value="P:isopentenyl diphosphate biosynthetic process, mevalonate pathway"/>
    <property type="evidence" value="ECO:0007669"/>
    <property type="project" value="UniProtKB-UniPathway"/>
</dbReference>
<dbReference type="GO" id="GO:0005829">
    <property type="term" value="C:cytosol"/>
    <property type="evidence" value="ECO:0007669"/>
    <property type="project" value="TreeGrafter"/>
</dbReference>
<evidence type="ECO:0000256" key="4">
    <source>
        <dbReference type="ARBA" id="ARBA00022741"/>
    </source>
</evidence>
<gene>
    <name evidence="14" type="primary">mvk</name>
    <name evidence="12" type="ORF">DDV21_006820</name>
    <name evidence="13" type="ORF">DDV22_02720</name>
    <name evidence="14" type="ORF">DDV23_03120</name>
</gene>
<dbReference type="OrthoDB" id="9764892at2"/>
<dbReference type="InterPro" id="IPR006205">
    <property type="entry name" value="Mev_gal_kin"/>
</dbReference>
<dbReference type="KEGG" id="schj:DDV21_006820"/>
<evidence type="ECO:0000256" key="1">
    <source>
        <dbReference type="ARBA" id="ARBA00022490"/>
    </source>
</evidence>
<dbReference type="Pfam" id="PF00288">
    <property type="entry name" value="GHMP_kinases_N"/>
    <property type="match status" value="1"/>
</dbReference>
<dbReference type="EMBL" id="QVQZ01000004">
    <property type="protein sequence ID" value="RFU53695.1"/>
    <property type="molecule type" value="Genomic_DNA"/>
</dbReference>
<evidence type="ECO:0000256" key="9">
    <source>
        <dbReference type="ARBA" id="ARBA00029438"/>
    </source>
</evidence>
<dbReference type="Gene3D" id="3.30.230.10">
    <property type="match status" value="1"/>
</dbReference>
<evidence type="ECO:0000256" key="5">
    <source>
        <dbReference type="ARBA" id="ARBA00022777"/>
    </source>
</evidence>
<evidence type="ECO:0000313" key="17">
    <source>
        <dbReference type="Proteomes" id="UP000264056"/>
    </source>
</evidence>
<feature type="domain" description="GHMP kinase N-terminal" evidence="10">
    <location>
        <begin position="61"/>
        <end position="140"/>
    </location>
</feature>